<comment type="caution">
    <text evidence="1">The sequence shown here is derived from an EMBL/GenBank/DDBJ whole genome shotgun (WGS) entry which is preliminary data.</text>
</comment>
<feature type="non-terminal residue" evidence="1">
    <location>
        <position position="1"/>
    </location>
</feature>
<proteinExistence type="predicted"/>
<feature type="non-terminal residue" evidence="1">
    <location>
        <position position="99"/>
    </location>
</feature>
<evidence type="ECO:0000313" key="2">
    <source>
        <dbReference type="Proteomes" id="UP000747110"/>
    </source>
</evidence>
<gene>
    <name evidence="1" type="ORF">Vretifemale_9857</name>
</gene>
<evidence type="ECO:0000313" key="1">
    <source>
        <dbReference type="EMBL" id="GIL80803.1"/>
    </source>
</evidence>
<dbReference type="Proteomes" id="UP000747110">
    <property type="component" value="Unassembled WGS sequence"/>
</dbReference>
<keyword evidence="2" id="KW-1185">Reference proteome</keyword>
<name>A0A8J4FPN6_9CHLO</name>
<dbReference type="AlphaFoldDB" id="A0A8J4FPN6"/>
<organism evidence="1 2">
    <name type="scientific">Volvox reticuliferus</name>
    <dbReference type="NCBI Taxonomy" id="1737510"/>
    <lineage>
        <taxon>Eukaryota</taxon>
        <taxon>Viridiplantae</taxon>
        <taxon>Chlorophyta</taxon>
        <taxon>core chlorophytes</taxon>
        <taxon>Chlorophyceae</taxon>
        <taxon>CS clade</taxon>
        <taxon>Chlamydomonadales</taxon>
        <taxon>Volvocaceae</taxon>
        <taxon>Volvox</taxon>
    </lineage>
</organism>
<dbReference type="EMBL" id="BNCP01000020">
    <property type="protein sequence ID" value="GIL80803.1"/>
    <property type="molecule type" value="Genomic_DNA"/>
</dbReference>
<reference evidence="1" key="1">
    <citation type="journal article" date="2021" name="Proc. Natl. Acad. Sci. U.S.A.">
        <title>Three genomes in the algal genus Volvox reveal the fate of a haploid sex-determining region after a transition to homothallism.</title>
        <authorList>
            <person name="Yamamoto K."/>
            <person name="Hamaji T."/>
            <person name="Kawai-Toyooka H."/>
            <person name="Matsuzaki R."/>
            <person name="Takahashi F."/>
            <person name="Nishimura Y."/>
            <person name="Kawachi M."/>
            <person name="Noguchi H."/>
            <person name="Minakuchi Y."/>
            <person name="Umen J.G."/>
            <person name="Toyoda A."/>
            <person name="Nozaki H."/>
        </authorList>
    </citation>
    <scope>NUCLEOTIDE SEQUENCE</scope>
    <source>
        <strain evidence="1">NIES-3786</strain>
    </source>
</reference>
<sequence length="99" mass="11465">ESQLRDMCPDPNQFQGCRLQRFSSLWEEYFRMAGDGQIRAPARTILQRIRDGIRLDFVGVFAPGQEHAPSWEKKLRIVRAMVQQVHPGSNVDSFFRGTE</sequence>
<accession>A0A8J4FPN6</accession>
<protein>
    <submittedName>
        <fullName evidence="1">Uncharacterized protein</fullName>
    </submittedName>
</protein>